<dbReference type="Proteomes" id="UP000244005">
    <property type="component" value="Unassembled WGS sequence"/>
</dbReference>
<name>A0A2R6WPS2_MARPO</name>
<dbReference type="GO" id="GO:0090351">
    <property type="term" value="P:seedling development"/>
    <property type="evidence" value="ECO:0007669"/>
    <property type="project" value="EnsemblPlants"/>
</dbReference>
<dbReference type="AlphaFoldDB" id="A0A2R6WPS2"/>
<feature type="region of interest" description="Disordered" evidence="5">
    <location>
        <begin position="87"/>
        <end position="181"/>
    </location>
</feature>
<keyword evidence="2 6" id="KW-0812">Transmembrane</keyword>
<accession>A0A2R6WPS2</accession>
<dbReference type="Gramene" id="Mp7g09130.1">
    <property type="protein sequence ID" value="Mp7g09130.1.cds"/>
    <property type="gene ID" value="Mp7g09130"/>
</dbReference>
<keyword evidence="4 6" id="KW-0472">Membrane</keyword>
<dbReference type="Pfam" id="PF03741">
    <property type="entry name" value="TerC"/>
    <property type="match status" value="1"/>
</dbReference>
<evidence type="ECO:0000256" key="2">
    <source>
        <dbReference type="ARBA" id="ARBA00022692"/>
    </source>
</evidence>
<keyword evidence="3 6" id="KW-1133">Transmembrane helix</keyword>
<feature type="compositionally biased region" description="Basic and acidic residues" evidence="5">
    <location>
        <begin position="87"/>
        <end position="110"/>
    </location>
</feature>
<evidence type="ECO:0000256" key="3">
    <source>
        <dbReference type="ARBA" id="ARBA00022989"/>
    </source>
</evidence>
<comment type="subcellular location">
    <subcellularLocation>
        <location evidence="1">Membrane</location>
        <topology evidence="1">Multi-pass membrane protein</topology>
    </subcellularLocation>
</comment>
<sequence>MAASLCSPVPRSLYLNPKFHWDAKRGWRDSAHCQPREVSCLLRHACCGPSPTSFTRRVSGHRAHHGSPRRLSSRHLYVRCAAESADDDRRTSVSTDDDKLEVSSEKEQGGHHKGTLLHNPETNDGLADFGEETNGSNRSLLHSPETNDGLADFGEETNGAGTVVKEDTSLNDISSTGEDTRSRLEESLGAVVVEAAEKVVEVASTGIEVVAETVEVAVQTVSAVGEIVEPPLPIEEPSVDQAMALKTVAFWVSAAVTFGTIVGFKEGSSKASEFFAGYLLEQSLSVDNLFVFVLIFNYFRVPFAYQNRVLTYGIAGAVIFRATMIGLGIASLERFEGLNLFFAAILIFSSIKLFTESEDEEDDLSNNFIVKLCRKVLPVTSTYDGNKFLTVADGVTKATPLLLTLVVVELSDIAFAVDSIPAVFGVTRDPFIVFSSNIFAILGLRSLYTIISGSMAELQYLQPSVGLVLGFIGCKMISEYFGFHVPTEVSLGVVTAVLGIGVALSLKDQSKED</sequence>
<keyword evidence="8" id="KW-1185">Reference proteome</keyword>
<evidence type="ECO:0000256" key="1">
    <source>
        <dbReference type="ARBA" id="ARBA00004141"/>
    </source>
</evidence>
<dbReference type="EMBL" id="KZ772740">
    <property type="protein sequence ID" value="PTQ35852.1"/>
    <property type="molecule type" value="Genomic_DNA"/>
</dbReference>
<evidence type="ECO:0000313" key="8">
    <source>
        <dbReference type="Proteomes" id="UP000244005"/>
    </source>
</evidence>
<dbReference type="InterPro" id="IPR022369">
    <property type="entry name" value="Integral_membrane_TerC_rswitch"/>
</dbReference>
<dbReference type="GO" id="GO:0010027">
    <property type="term" value="P:thylakoid membrane organization"/>
    <property type="evidence" value="ECO:0000318"/>
    <property type="project" value="GO_Central"/>
</dbReference>
<proteinExistence type="predicted"/>
<dbReference type="PANTHER" id="PTHR30238">
    <property type="entry name" value="MEMBRANE BOUND PREDICTED REDOX MODULATOR"/>
    <property type="match status" value="1"/>
</dbReference>
<reference evidence="8" key="1">
    <citation type="journal article" date="2017" name="Cell">
        <title>Insights into land plant evolution garnered from the Marchantia polymorpha genome.</title>
        <authorList>
            <person name="Bowman J.L."/>
            <person name="Kohchi T."/>
            <person name="Yamato K.T."/>
            <person name="Jenkins J."/>
            <person name="Shu S."/>
            <person name="Ishizaki K."/>
            <person name="Yamaoka S."/>
            <person name="Nishihama R."/>
            <person name="Nakamura Y."/>
            <person name="Berger F."/>
            <person name="Adam C."/>
            <person name="Aki S.S."/>
            <person name="Althoff F."/>
            <person name="Araki T."/>
            <person name="Arteaga-Vazquez M.A."/>
            <person name="Balasubrmanian S."/>
            <person name="Barry K."/>
            <person name="Bauer D."/>
            <person name="Boehm C.R."/>
            <person name="Briginshaw L."/>
            <person name="Caballero-Perez J."/>
            <person name="Catarino B."/>
            <person name="Chen F."/>
            <person name="Chiyoda S."/>
            <person name="Chovatia M."/>
            <person name="Davies K.M."/>
            <person name="Delmans M."/>
            <person name="Demura T."/>
            <person name="Dierschke T."/>
            <person name="Dolan L."/>
            <person name="Dorantes-Acosta A.E."/>
            <person name="Eklund D.M."/>
            <person name="Florent S.N."/>
            <person name="Flores-Sandoval E."/>
            <person name="Fujiyama A."/>
            <person name="Fukuzawa H."/>
            <person name="Galik B."/>
            <person name="Grimanelli D."/>
            <person name="Grimwood J."/>
            <person name="Grossniklaus U."/>
            <person name="Hamada T."/>
            <person name="Haseloff J."/>
            <person name="Hetherington A.J."/>
            <person name="Higo A."/>
            <person name="Hirakawa Y."/>
            <person name="Hundley H.N."/>
            <person name="Ikeda Y."/>
            <person name="Inoue K."/>
            <person name="Inoue S.I."/>
            <person name="Ishida S."/>
            <person name="Jia Q."/>
            <person name="Kakita M."/>
            <person name="Kanazawa T."/>
            <person name="Kawai Y."/>
            <person name="Kawashima T."/>
            <person name="Kennedy M."/>
            <person name="Kinose K."/>
            <person name="Kinoshita T."/>
            <person name="Kohara Y."/>
            <person name="Koide E."/>
            <person name="Komatsu K."/>
            <person name="Kopischke S."/>
            <person name="Kubo M."/>
            <person name="Kyozuka J."/>
            <person name="Lagercrantz U."/>
            <person name="Lin S.S."/>
            <person name="Lindquist E."/>
            <person name="Lipzen A.M."/>
            <person name="Lu C.W."/>
            <person name="De Luna E."/>
            <person name="Martienssen R.A."/>
            <person name="Minamino N."/>
            <person name="Mizutani M."/>
            <person name="Mizutani M."/>
            <person name="Mochizuki N."/>
            <person name="Monte I."/>
            <person name="Mosher R."/>
            <person name="Nagasaki H."/>
            <person name="Nakagami H."/>
            <person name="Naramoto S."/>
            <person name="Nishitani K."/>
            <person name="Ohtani M."/>
            <person name="Okamoto T."/>
            <person name="Okumura M."/>
            <person name="Phillips J."/>
            <person name="Pollak B."/>
            <person name="Reinders A."/>
            <person name="Rovekamp M."/>
            <person name="Sano R."/>
            <person name="Sawa S."/>
            <person name="Schmid M.W."/>
            <person name="Shirakawa M."/>
            <person name="Solano R."/>
            <person name="Spunde A."/>
            <person name="Suetsugu N."/>
            <person name="Sugano S."/>
            <person name="Sugiyama A."/>
            <person name="Sun R."/>
            <person name="Suzuki Y."/>
            <person name="Takenaka M."/>
            <person name="Takezawa D."/>
            <person name="Tomogane H."/>
            <person name="Tsuzuki M."/>
            <person name="Ueda T."/>
            <person name="Umeda M."/>
            <person name="Ward J.M."/>
            <person name="Watanabe Y."/>
            <person name="Yazaki K."/>
            <person name="Yokoyama R."/>
            <person name="Yoshitake Y."/>
            <person name="Yotsui I."/>
            <person name="Zachgo S."/>
            <person name="Schmutz J."/>
        </authorList>
    </citation>
    <scope>NUCLEOTIDE SEQUENCE [LARGE SCALE GENOMIC DNA]</scope>
    <source>
        <strain evidence="8">Tak-1</strain>
    </source>
</reference>
<dbReference type="NCBIfam" id="TIGR03718">
    <property type="entry name" value="R_switched_Alx"/>
    <property type="match status" value="1"/>
</dbReference>
<evidence type="ECO:0000256" key="5">
    <source>
        <dbReference type="SAM" id="MobiDB-lite"/>
    </source>
</evidence>
<evidence type="ECO:0000313" key="7">
    <source>
        <dbReference type="EMBL" id="PTQ35852.1"/>
    </source>
</evidence>
<dbReference type="GO" id="GO:0009535">
    <property type="term" value="C:chloroplast thylakoid membrane"/>
    <property type="evidence" value="ECO:0000318"/>
    <property type="project" value="GO_Central"/>
</dbReference>
<feature type="transmembrane region" description="Helical" evidence="6">
    <location>
        <begin position="276"/>
        <end position="298"/>
    </location>
</feature>
<dbReference type="InterPro" id="IPR005496">
    <property type="entry name" value="Integral_membrane_TerC"/>
</dbReference>
<gene>
    <name evidence="7" type="ORF">MARPO_0068s0066</name>
</gene>
<protein>
    <submittedName>
        <fullName evidence="7">Uncharacterized protein</fullName>
    </submittedName>
</protein>
<dbReference type="PANTHER" id="PTHR30238:SF0">
    <property type="entry name" value="THYLAKOID MEMBRANE PROTEIN TERC, CHLOROPLASTIC"/>
    <property type="match status" value="1"/>
</dbReference>
<evidence type="ECO:0000256" key="6">
    <source>
        <dbReference type="SAM" id="Phobius"/>
    </source>
</evidence>
<feature type="compositionally biased region" description="Polar residues" evidence="5">
    <location>
        <begin position="133"/>
        <end position="146"/>
    </location>
</feature>
<dbReference type="OrthoDB" id="417520at2759"/>
<evidence type="ECO:0000256" key="4">
    <source>
        <dbReference type="ARBA" id="ARBA00023136"/>
    </source>
</evidence>
<feature type="transmembrane region" description="Helical" evidence="6">
    <location>
        <begin position="310"/>
        <end position="330"/>
    </location>
</feature>
<organism evidence="7 8">
    <name type="scientific">Marchantia polymorpha</name>
    <name type="common">Common liverwort</name>
    <name type="synonym">Marchantia aquatica</name>
    <dbReference type="NCBI Taxonomy" id="3197"/>
    <lineage>
        <taxon>Eukaryota</taxon>
        <taxon>Viridiplantae</taxon>
        <taxon>Streptophyta</taxon>
        <taxon>Embryophyta</taxon>
        <taxon>Marchantiophyta</taxon>
        <taxon>Marchantiopsida</taxon>
        <taxon>Marchantiidae</taxon>
        <taxon>Marchantiales</taxon>
        <taxon>Marchantiaceae</taxon>
        <taxon>Marchantia</taxon>
    </lineage>
</organism>
<feature type="transmembrane region" description="Helical" evidence="6">
    <location>
        <begin position="243"/>
        <end position="264"/>
    </location>
</feature>